<protein>
    <recommendedName>
        <fullName evidence="10">ABC transporter</fullName>
    </recommendedName>
</protein>
<keyword evidence="4 7" id="KW-1133">Transmembrane helix</keyword>
<dbReference type="GO" id="GO:0055085">
    <property type="term" value="P:transmembrane transport"/>
    <property type="evidence" value="ECO:0007669"/>
    <property type="project" value="InterPro"/>
</dbReference>
<dbReference type="AlphaFoldDB" id="A0A1G2PUK0"/>
<keyword evidence="6" id="KW-0813">Transport</keyword>
<name>A0A1G2PUK0_9BACT</name>
<evidence type="ECO:0000256" key="6">
    <source>
        <dbReference type="RuleBase" id="RU003943"/>
    </source>
</evidence>
<evidence type="ECO:0000256" key="2">
    <source>
        <dbReference type="ARBA" id="ARBA00008034"/>
    </source>
</evidence>
<feature type="transmembrane region" description="Helical" evidence="7">
    <location>
        <begin position="122"/>
        <end position="145"/>
    </location>
</feature>
<accession>A0A1G2PUK0</accession>
<dbReference type="GO" id="GO:0010043">
    <property type="term" value="P:response to zinc ion"/>
    <property type="evidence" value="ECO:0007669"/>
    <property type="project" value="TreeGrafter"/>
</dbReference>
<dbReference type="InterPro" id="IPR037294">
    <property type="entry name" value="ABC_BtuC-like"/>
</dbReference>
<evidence type="ECO:0000256" key="5">
    <source>
        <dbReference type="ARBA" id="ARBA00023136"/>
    </source>
</evidence>
<evidence type="ECO:0000256" key="7">
    <source>
        <dbReference type="SAM" id="Phobius"/>
    </source>
</evidence>
<sequence>MNLDIIGTLFIGSILSVAAGVLGSFAVLKRMTLAGDVLSHVALPGIGLALFLGISQFLGAFVALVVAAFAVWGIRNRTNLPEETVIGTLFASSLALGILLTPGEELIDALFGGLGKVSVIEGILVVGLSLIIIILMVVLARKIVFSTVSPELAKVSDINPEFIELVFLVSFAIIIALGVRFTGTLLMGALIIMPAAASKNLSRNLKTFISLSVFFALISTAGGFLFSHYTGILPGPISIFISSLLFSVSILFRLR</sequence>
<dbReference type="PANTHER" id="PTHR30477">
    <property type="entry name" value="ABC-TRANSPORTER METAL-BINDING PROTEIN"/>
    <property type="match status" value="1"/>
</dbReference>
<evidence type="ECO:0000256" key="4">
    <source>
        <dbReference type="ARBA" id="ARBA00022989"/>
    </source>
</evidence>
<dbReference type="GO" id="GO:0043190">
    <property type="term" value="C:ATP-binding cassette (ABC) transporter complex"/>
    <property type="evidence" value="ECO:0007669"/>
    <property type="project" value="InterPro"/>
</dbReference>
<dbReference type="InterPro" id="IPR001626">
    <property type="entry name" value="ABC_TroCD"/>
</dbReference>
<dbReference type="PANTHER" id="PTHR30477:SF13">
    <property type="entry name" value="IRON TRANSPORT SYSTEM MEMBRANE PROTEIN HI_0360-RELATED"/>
    <property type="match status" value="1"/>
</dbReference>
<dbReference type="Gene3D" id="1.10.3470.10">
    <property type="entry name" value="ABC transporter involved in vitamin B12 uptake, BtuC"/>
    <property type="match status" value="1"/>
</dbReference>
<comment type="subcellular location">
    <subcellularLocation>
        <location evidence="6">Cell membrane</location>
        <topology evidence="6">Multi-pass membrane protein</topology>
    </subcellularLocation>
    <subcellularLocation>
        <location evidence="1">Membrane</location>
        <topology evidence="1">Multi-pass membrane protein</topology>
    </subcellularLocation>
</comment>
<feature type="transmembrane region" description="Helical" evidence="7">
    <location>
        <begin position="165"/>
        <end position="193"/>
    </location>
</feature>
<feature type="transmembrane region" description="Helical" evidence="7">
    <location>
        <begin position="205"/>
        <end position="226"/>
    </location>
</feature>
<keyword evidence="3 6" id="KW-0812">Transmembrane</keyword>
<evidence type="ECO:0008006" key="10">
    <source>
        <dbReference type="Google" id="ProtNLM"/>
    </source>
</evidence>
<evidence type="ECO:0000256" key="3">
    <source>
        <dbReference type="ARBA" id="ARBA00022692"/>
    </source>
</evidence>
<feature type="transmembrane region" description="Helical" evidence="7">
    <location>
        <begin position="6"/>
        <end position="28"/>
    </location>
</feature>
<dbReference type="Proteomes" id="UP000176951">
    <property type="component" value="Unassembled WGS sequence"/>
</dbReference>
<feature type="transmembrane region" description="Helical" evidence="7">
    <location>
        <begin position="48"/>
        <end position="72"/>
    </location>
</feature>
<feature type="transmembrane region" description="Helical" evidence="7">
    <location>
        <begin position="232"/>
        <end position="252"/>
    </location>
</feature>
<dbReference type="Pfam" id="PF00950">
    <property type="entry name" value="ABC-3"/>
    <property type="match status" value="1"/>
</dbReference>
<dbReference type="SUPFAM" id="SSF81345">
    <property type="entry name" value="ABC transporter involved in vitamin B12 uptake, BtuC"/>
    <property type="match status" value="1"/>
</dbReference>
<proteinExistence type="inferred from homology"/>
<comment type="caution">
    <text evidence="8">The sequence shown here is derived from an EMBL/GenBank/DDBJ whole genome shotgun (WGS) entry which is preliminary data.</text>
</comment>
<evidence type="ECO:0000313" key="9">
    <source>
        <dbReference type="Proteomes" id="UP000176951"/>
    </source>
</evidence>
<evidence type="ECO:0000256" key="1">
    <source>
        <dbReference type="ARBA" id="ARBA00004141"/>
    </source>
</evidence>
<organism evidence="8 9">
    <name type="scientific">Candidatus Terrybacteria bacterium RIFCSPLOWO2_01_FULL_40_23</name>
    <dbReference type="NCBI Taxonomy" id="1802366"/>
    <lineage>
        <taxon>Bacteria</taxon>
        <taxon>Candidatus Terryibacteriota</taxon>
    </lineage>
</organism>
<evidence type="ECO:0000313" key="8">
    <source>
        <dbReference type="EMBL" id="OHA51291.1"/>
    </source>
</evidence>
<keyword evidence="5 7" id="KW-0472">Membrane</keyword>
<reference evidence="8 9" key="1">
    <citation type="journal article" date="2016" name="Nat. Commun.">
        <title>Thousands of microbial genomes shed light on interconnected biogeochemical processes in an aquifer system.</title>
        <authorList>
            <person name="Anantharaman K."/>
            <person name="Brown C.T."/>
            <person name="Hug L.A."/>
            <person name="Sharon I."/>
            <person name="Castelle C.J."/>
            <person name="Probst A.J."/>
            <person name="Thomas B.C."/>
            <person name="Singh A."/>
            <person name="Wilkins M.J."/>
            <person name="Karaoz U."/>
            <person name="Brodie E.L."/>
            <person name="Williams K.H."/>
            <person name="Hubbard S.S."/>
            <person name="Banfield J.F."/>
        </authorList>
    </citation>
    <scope>NUCLEOTIDE SEQUENCE [LARGE SCALE GENOMIC DNA]</scope>
</reference>
<gene>
    <name evidence="8" type="ORF">A3A97_02440</name>
</gene>
<dbReference type="EMBL" id="MHSW01000024">
    <property type="protein sequence ID" value="OHA51291.1"/>
    <property type="molecule type" value="Genomic_DNA"/>
</dbReference>
<comment type="similarity">
    <text evidence="2 6">Belongs to the ABC-3 integral membrane protein family.</text>
</comment>